<gene>
    <name evidence="1" type="ORF">UFOVP359_6</name>
</gene>
<reference evidence="1" key="1">
    <citation type="submission" date="2020-05" db="EMBL/GenBank/DDBJ databases">
        <authorList>
            <person name="Chiriac C."/>
            <person name="Salcher M."/>
            <person name="Ghai R."/>
            <person name="Kavagutti S V."/>
        </authorList>
    </citation>
    <scope>NUCLEOTIDE SEQUENCE</scope>
</reference>
<proteinExistence type="predicted"/>
<dbReference type="EMBL" id="LR798295">
    <property type="protein sequence ID" value="CAB5221662.1"/>
    <property type="molecule type" value="Genomic_DNA"/>
</dbReference>
<sequence>MALEDLLTPDEKALHDALVVIAEQYGKFDEDGSGIWAGYESAEENEEKVIGVKCSNCALYAGGNVCEVIAFDVEPDGKCRFAVIPDGYVDMSGQMDDEDNVSDDMDDMMKAANLDLKPTSGMKSAAARALAWKKEGKRGGTRVGLARANQIVNGTELSESTVARMYSFFSRHEVDKKATGFSAGEEGYPSPGRVAWDLWGGDAGYSWSKAKWASIQRQRENKSYGKEEVKKSLWYGTPFSGLK</sequence>
<evidence type="ECO:0000313" key="1">
    <source>
        <dbReference type="EMBL" id="CAB5221662.1"/>
    </source>
</evidence>
<organism evidence="1">
    <name type="scientific">uncultured Caudovirales phage</name>
    <dbReference type="NCBI Taxonomy" id="2100421"/>
    <lineage>
        <taxon>Viruses</taxon>
        <taxon>Duplodnaviria</taxon>
        <taxon>Heunggongvirae</taxon>
        <taxon>Uroviricota</taxon>
        <taxon>Caudoviricetes</taxon>
        <taxon>Peduoviridae</taxon>
        <taxon>Maltschvirus</taxon>
        <taxon>Maltschvirus maltsch</taxon>
    </lineage>
</organism>
<name>A0A6J7WY55_9CAUD</name>
<accession>A0A6J7WY55</accession>
<protein>
    <submittedName>
        <fullName evidence="1">Uncharacterized protein</fullName>
    </submittedName>
</protein>